<name>A0ACB9B4V6_9ASTR</name>
<dbReference type="EMBL" id="CM042040">
    <property type="protein sequence ID" value="KAI3717117.1"/>
    <property type="molecule type" value="Genomic_DNA"/>
</dbReference>
<dbReference type="Proteomes" id="UP001056120">
    <property type="component" value="Linkage Group LG23"/>
</dbReference>
<evidence type="ECO:0000313" key="1">
    <source>
        <dbReference type="EMBL" id="KAI3717117.1"/>
    </source>
</evidence>
<organism evidence="1 2">
    <name type="scientific">Smallanthus sonchifolius</name>
    <dbReference type="NCBI Taxonomy" id="185202"/>
    <lineage>
        <taxon>Eukaryota</taxon>
        <taxon>Viridiplantae</taxon>
        <taxon>Streptophyta</taxon>
        <taxon>Embryophyta</taxon>
        <taxon>Tracheophyta</taxon>
        <taxon>Spermatophyta</taxon>
        <taxon>Magnoliopsida</taxon>
        <taxon>eudicotyledons</taxon>
        <taxon>Gunneridae</taxon>
        <taxon>Pentapetalae</taxon>
        <taxon>asterids</taxon>
        <taxon>campanulids</taxon>
        <taxon>Asterales</taxon>
        <taxon>Asteraceae</taxon>
        <taxon>Asteroideae</taxon>
        <taxon>Heliantheae alliance</taxon>
        <taxon>Millerieae</taxon>
        <taxon>Smallanthus</taxon>
    </lineage>
</organism>
<sequence>MAQYGDQQYRREVTQTDEHGNPVRKEYENLVHSDTGIQYEREVRHTGGTMGDYGSTGHNQGLGQANIGTETGTYGLTTGQTGYQGPGTEIGSITGHNQGLGTNTGLATGVTQTDYDSGGRFTGQAGYLGLGTERGHQGLGTGIGHVTGVERKDYDSGGIPIGQTSYQGLGTERARPPRAWYRYKSCHRGGRKRLRLRSIVVNSE</sequence>
<accession>A0ACB9B4V6</accession>
<protein>
    <submittedName>
        <fullName evidence="1">Uncharacterized protein</fullName>
    </submittedName>
</protein>
<evidence type="ECO:0000313" key="2">
    <source>
        <dbReference type="Proteomes" id="UP001056120"/>
    </source>
</evidence>
<keyword evidence="2" id="KW-1185">Reference proteome</keyword>
<reference evidence="1 2" key="2">
    <citation type="journal article" date="2022" name="Mol. Ecol. Resour.">
        <title>The genomes of chicory, endive, great burdock and yacon provide insights into Asteraceae paleo-polyploidization history and plant inulin production.</title>
        <authorList>
            <person name="Fan W."/>
            <person name="Wang S."/>
            <person name="Wang H."/>
            <person name="Wang A."/>
            <person name="Jiang F."/>
            <person name="Liu H."/>
            <person name="Zhao H."/>
            <person name="Xu D."/>
            <person name="Zhang Y."/>
        </authorList>
    </citation>
    <scope>NUCLEOTIDE SEQUENCE [LARGE SCALE GENOMIC DNA]</scope>
    <source>
        <strain evidence="2">cv. Yunnan</strain>
        <tissue evidence="1">Leaves</tissue>
    </source>
</reference>
<gene>
    <name evidence="1" type="ORF">L1987_68497</name>
</gene>
<proteinExistence type="predicted"/>
<comment type="caution">
    <text evidence="1">The sequence shown here is derived from an EMBL/GenBank/DDBJ whole genome shotgun (WGS) entry which is preliminary data.</text>
</comment>
<reference evidence="2" key="1">
    <citation type="journal article" date="2022" name="Mol. Ecol. Resour.">
        <title>The genomes of chicory, endive, great burdock and yacon provide insights into Asteraceae palaeo-polyploidization history and plant inulin production.</title>
        <authorList>
            <person name="Fan W."/>
            <person name="Wang S."/>
            <person name="Wang H."/>
            <person name="Wang A."/>
            <person name="Jiang F."/>
            <person name="Liu H."/>
            <person name="Zhao H."/>
            <person name="Xu D."/>
            <person name="Zhang Y."/>
        </authorList>
    </citation>
    <scope>NUCLEOTIDE SEQUENCE [LARGE SCALE GENOMIC DNA]</scope>
    <source>
        <strain evidence="2">cv. Yunnan</strain>
    </source>
</reference>